<dbReference type="Gene3D" id="2.130.10.10">
    <property type="entry name" value="YVTN repeat-like/Quinoprotein amine dehydrogenase"/>
    <property type="match status" value="1"/>
</dbReference>
<keyword evidence="3" id="KW-0808">Transferase</keyword>
<dbReference type="Pfam" id="PF00201">
    <property type="entry name" value="UDPGT"/>
    <property type="match status" value="1"/>
</dbReference>
<evidence type="ECO:0000256" key="1">
    <source>
        <dbReference type="ARBA" id="ARBA00009995"/>
    </source>
</evidence>
<evidence type="ECO:0000256" key="2">
    <source>
        <dbReference type="ARBA" id="ARBA00022676"/>
    </source>
</evidence>
<dbReference type="AlphaFoldDB" id="A0A061GD48"/>
<reference evidence="4 5" key="1">
    <citation type="journal article" date="2013" name="Genome Biol.">
        <title>The genome sequence of the most widely cultivated cacao type and its use to identify candidate genes regulating pod color.</title>
        <authorList>
            <person name="Motamayor J.C."/>
            <person name="Mockaitis K."/>
            <person name="Schmutz J."/>
            <person name="Haiminen N."/>
            <person name="Iii D.L."/>
            <person name="Cornejo O."/>
            <person name="Findley S.D."/>
            <person name="Zheng P."/>
            <person name="Utro F."/>
            <person name="Royaert S."/>
            <person name="Saski C."/>
            <person name="Jenkins J."/>
            <person name="Podicheti R."/>
            <person name="Zhao M."/>
            <person name="Scheffler B.E."/>
            <person name="Stack J.C."/>
            <person name="Feltus F.A."/>
            <person name="Mustiga G.M."/>
            <person name="Amores F."/>
            <person name="Phillips W."/>
            <person name="Marelli J.P."/>
            <person name="May G.D."/>
            <person name="Shapiro H."/>
            <person name="Ma J."/>
            <person name="Bustamante C.D."/>
            <person name="Schnell R.J."/>
            <person name="Main D."/>
            <person name="Gilbert D."/>
            <person name="Parida L."/>
            <person name="Kuhn D.N."/>
        </authorList>
    </citation>
    <scope>NUCLEOTIDE SEQUENCE [LARGE SCALE GENOMIC DNA]</scope>
    <source>
        <strain evidence="5">cv. Matina 1-6</strain>
    </source>
</reference>
<dbReference type="InterPro" id="IPR002213">
    <property type="entry name" value="UDP_glucos_trans"/>
</dbReference>
<dbReference type="eggNOG" id="KOG1192">
    <property type="taxonomic scope" value="Eukaryota"/>
</dbReference>
<dbReference type="GO" id="GO:0008194">
    <property type="term" value="F:UDP-glycosyltransferase activity"/>
    <property type="evidence" value="ECO:0000318"/>
    <property type="project" value="GO_Central"/>
</dbReference>
<dbReference type="HOGENOM" id="CLU_018423_0_0_1"/>
<accession>A0A061GD48</accession>
<organism evidence="4 5">
    <name type="scientific">Theobroma cacao</name>
    <name type="common">Cacao</name>
    <name type="synonym">Cocoa</name>
    <dbReference type="NCBI Taxonomy" id="3641"/>
    <lineage>
        <taxon>Eukaryota</taxon>
        <taxon>Viridiplantae</taxon>
        <taxon>Streptophyta</taxon>
        <taxon>Embryophyta</taxon>
        <taxon>Tracheophyta</taxon>
        <taxon>Spermatophyta</taxon>
        <taxon>Magnoliopsida</taxon>
        <taxon>eudicotyledons</taxon>
        <taxon>Gunneridae</taxon>
        <taxon>Pentapetalae</taxon>
        <taxon>rosids</taxon>
        <taxon>malvids</taxon>
        <taxon>Malvales</taxon>
        <taxon>Malvaceae</taxon>
        <taxon>Byttnerioideae</taxon>
        <taxon>Theobroma</taxon>
    </lineage>
</organism>
<dbReference type="SMART" id="SM00320">
    <property type="entry name" value="WD40"/>
    <property type="match status" value="5"/>
</dbReference>
<dbReference type="EMBL" id="CM001881">
    <property type="protein sequence ID" value="EOY24974.1"/>
    <property type="molecule type" value="Genomic_DNA"/>
</dbReference>
<dbReference type="PANTHER" id="PTHR48045:SF12">
    <property type="entry name" value="GLYCOSYLTRANSFERASE"/>
    <property type="match status" value="1"/>
</dbReference>
<protein>
    <submittedName>
        <fullName evidence="4">Hydroquinone glucosyltransferase, putative</fullName>
    </submittedName>
</protein>
<comment type="similarity">
    <text evidence="1">Belongs to the UDP-glycosyltransferase family.</text>
</comment>
<dbReference type="Proteomes" id="UP000026915">
    <property type="component" value="Chromosome 3"/>
</dbReference>
<evidence type="ECO:0000313" key="4">
    <source>
        <dbReference type="EMBL" id="EOY24974.1"/>
    </source>
</evidence>
<dbReference type="InterPro" id="IPR015943">
    <property type="entry name" value="WD40/YVTN_repeat-like_dom_sf"/>
</dbReference>
<keyword evidence="2" id="KW-0328">Glycosyltransferase</keyword>
<dbReference type="eggNOG" id="KOG2445">
    <property type="taxonomic scope" value="Eukaryota"/>
</dbReference>
<dbReference type="Gramene" id="EOY24974">
    <property type="protein sequence ID" value="EOY24974"/>
    <property type="gene ID" value="TCM_016422"/>
</dbReference>
<dbReference type="InParanoid" id="A0A061GD48"/>
<dbReference type="InterPro" id="IPR035595">
    <property type="entry name" value="UDP_glycos_trans_CS"/>
</dbReference>
<dbReference type="SUPFAM" id="SSF53756">
    <property type="entry name" value="UDP-Glycosyltransferase/glycogen phosphorylase"/>
    <property type="match status" value="1"/>
</dbReference>
<name>A0A061GD48_THECC</name>
<dbReference type="CDD" id="cd03784">
    <property type="entry name" value="GT1_Gtf-like"/>
    <property type="match status" value="1"/>
</dbReference>
<sequence>METTQESPLHVVIVPTPGMGHLIPLIEFAKRLVDLHKFAVTFFVPNDGSPMKLQRQLLLTQPEPISSIFLPPVSFDDLPEDAKIETRIILSLNRSLHFLRDSFQVLAQSTRVVAFVVDVFGIDAFDVAKEFGLEPYIFVTTAVMLLSLIFELPKLDQMFSCEYRDLPEPIKLPGCVPFHGSDVPDPLQHRTNFAYQETLQQCKRYPLAAGIVINSFMDLEKGTLDALMESGRGLPAVYPVGPLIRTSSTSEVEGSNNCLRWLDEQPSGSVLYVCFGSGGTLSHEQLNELALGLEMSGQRFLWVVKEPNEIVANATYFGIENVKNPFAFLPDGFLERTKEVGLVVPSWAPQIQVLSHGSTGGFLTHCGWNSVLESIVHGVPLIAWPLYAEQKMNAVLLKDGLKVAFRVRVNEDGLVGREDIAKYVKELIEGDEGQLLRTRVRKLKDAAKVDCTDMEKPLAILERGTTCSAWNYCGERLAAGSVDGSLSILDSRDSSSSSFICSSKFKANEAGIVKVAWIPPEYGDAVACICEDGTLSIWEELVEGTQPLQWKLCKSFKTSSKVLDVQFGVNQTSLKMVAAYSDGFVKIFELLDPLELKNWQLQVLNSVHLRFPLFLLHFLDIQPFPIAEYQNVIDSVSTFGKASCLTACISWNPQRGEGQESSFILGFNSNTPQLNSPKVWEFDPAHQRWLPVAELALPGDKGDQVYSVAWAPNIGRPYEVIAVASQKGIAIWHVGSTPDLDGRLSVEKAALLSEHNSEKEAIALLACAPILLKVWQMEWDMSGMTLATTESNGPVRLWQSNLNGAWHEQAAFEPTS</sequence>
<proteinExistence type="inferred from homology"/>
<dbReference type="InterPro" id="IPR036322">
    <property type="entry name" value="WD40_repeat_dom_sf"/>
</dbReference>
<evidence type="ECO:0000313" key="5">
    <source>
        <dbReference type="Proteomes" id="UP000026915"/>
    </source>
</evidence>
<evidence type="ECO:0000256" key="3">
    <source>
        <dbReference type="ARBA" id="ARBA00022679"/>
    </source>
</evidence>
<dbReference type="FunFam" id="3.40.50.2000:FF:000051">
    <property type="entry name" value="Glycosyltransferase"/>
    <property type="match status" value="1"/>
</dbReference>
<dbReference type="InterPro" id="IPR001680">
    <property type="entry name" value="WD40_rpt"/>
</dbReference>
<dbReference type="SUPFAM" id="SSF50978">
    <property type="entry name" value="WD40 repeat-like"/>
    <property type="match status" value="1"/>
</dbReference>
<dbReference type="Gene3D" id="3.40.50.2000">
    <property type="entry name" value="Glycogen Phosphorylase B"/>
    <property type="match status" value="2"/>
</dbReference>
<dbReference type="FunFam" id="3.40.50.2000:FF:000054">
    <property type="entry name" value="Glycosyltransferase"/>
    <property type="match status" value="1"/>
</dbReference>
<dbReference type="PROSITE" id="PS00375">
    <property type="entry name" value="UDPGT"/>
    <property type="match status" value="1"/>
</dbReference>
<dbReference type="PANTHER" id="PTHR48045">
    <property type="entry name" value="UDP-GLYCOSYLTRANSFERASE 72B1"/>
    <property type="match status" value="1"/>
</dbReference>
<dbReference type="OMA" id="HESSTCD"/>
<keyword evidence="5" id="KW-1185">Reference proteome</keyword>
<gene>
    <name evidence="4" type="ORF">TCM_016422</name>
</gene>